<dbReference type="InterPro" id="IPR002018">
    <property type="entry name" value="CarbesteraseB"/>
</dbReference>
<protein>
    <recommendedName>
        <fullName evidence="3">Carboxylic ester hydrolase</fullName>
        <ecNumber evidence="3">3.1.1.-</ecNumber>
    </recommendedName>
</protein>
<dbReference type="EMBL" id="KZ678555">
    <property type="protein sequence ID" value="PSR79759.1"/>
    <property type="molecule type" value="Genomic_DNA"/>
</dbReference>
<accession>A0A2T2ZYQ3</accession>
<sequence>MFNHKSASLVALAGAADLASAALYDSIIQTGSGPVQGFAAFNSTPYGVNIQNWQDVAVWKGIPYGASTAGNNRWRPPQTPEPWNTTLIADSYGPVCPGESTSYTSDEDCLRINVWSAATSADDALPVMVWNHPAGGSNQDPLFDGAGMAAAGVVFINSNRRDGVLGWLAHPELSEERLATIGVNSSGNYGMLDEFAVLDWAIQNVAAFGGDPKRINIAGQSAGSAAAYHAVNSPLTKGKIVGAIAESGVRDPRDPLAHSLAENYVSLASNLAQGVEYMAANNVSSIAELRAIPIADLLDADGTSGSFGSTSYSWSATLDNYTIAHKYIDQLALGPANDVPFMTGNTKDESGATYGLEMTEAEYLSDFNTTFGNLSAEAEALWAPSDWTNETVIGGAYNALWRDTSLVSSWGYSQGWASSAESPIYTYYWDHAPPGQDRGAYHESEINYVLNNLYGTDLPWETVDYEIAQKMNAYWANFAKTGNPNRGGSYSGNETLVQYDATSSDRIVMHVGNGWGMVPLTQFDNQTDFILEYFSLQTPV</sequence>
<evidence type="ECO:0000259" key="4">
    <source>
        <dbReference type="Pfam" id="PF00135"/>
    </source>
</evidence>
<reference evidence="5 6" key="1">
    <citation type="journal article" date="2018" name="Mycol. Prog.">
        <title>Coniella lustricola, a new species from submerged detritus.</title>
        <authorList>
            <person name="Raudabaugh D.B."/>
            <person name="Iturriaga T."/>
            <person name="Carver A."/>
            <person name="Mondo S."/>
            <person name="Pangilinan J."/>
            <person name="Lipzen A."/>
            <person name="He G."/>
            <person name="Amirebrahimi M."/>
            <person name="Grigoriev I.V."/>
            <person name="Miller A.N."/>
        </authorList>
    </citation>
    <scope>NUCLEOTIDE SEQUENCE [LARGE SCALE GENOMIC DNA]</scope>
    <source>
        <strain evidence="5 6">B22-T-1</strain>
    </source>
</reference>
<dbReference type="SUPFAM" id="SSF53474">
    <property type="entry name" value="alpha/beta-Hydrolases"/>
    <property type="match status" value="1"/>
</dbReference>
<dbReference type="PROSITE" id="PS00122">
    <property type="entry name" value="CARBOXYLESTERASE_B_1"/>
    <property type="match status" value="1"/>
</dbReference>
<dbReference type="InterPro" id="IPR050309">
    <property type="entry name" value="Type-B_Carboxylest/Lipase"/>
</dbReference>
<keyword evidence="3" id="KW-0732">Signal</keyword>
<proteinExistence type="inferred from homology"/>
<organism evidence="5 6">
    <name type="scientific">Coniella lustricola</name>
    <dbReference type="NCBI Taxonomy" id="2025994"/>
    <lineage>
        <taxon>Eukaryota</taxon>
        <taxon>Fungi</taxon>
        <taxon>Dikarya</taxon>
        <taxon>Ascomycota</taxon>
        <taxon>Pezizomycotina</taxon>
        <taxon>Sordariomycetes</taxon>
        <taxon>Sordariomycetidae</taxon>
        <taxon>Diaporthales</taxon>
        <taxon>Schizoparmaceae</taxon>
        <taxon>Coniella</taxon>
    </lineage>
</organism>
<dbReference type="GO" id="GO:0016787">
    <property type="term" value="F:hydrolase activity"/>
    <property type="evidence" value="ECO:0007669"/>
    <property type="project" value="UniProtKB-KW"/>
</dbReference>
<dbReference type="InterPro" id="IPR029058">
    <property type="entry name" value="AB_hydrolase_fold"/>
</dbReference>
<dbReference type="OrthoDB" id="408631at2759"/>
<dbReference type="Proteomes" id="UP000241462">
    <property type="component" value="Unassembled WGS sequence"/>
</dbReference>
<dbReference type="InParanoid" id="A0A2T2ZYQ3"/>
<evidence type="ECO:0000313" key="5">
    <source>
        <dbReference type="EMBL" id="PSR79759.1"/>
    </source>
</evidence>
<evidence type="ECO:0000256" key="3">
    <source>
        <dbReference type="RuleBase" id="RU361235"/>
    </source>
</evidence>
<dbReference type="EC" id="3.1.1.-" evidence="3"/>
<feature type="domain" description="Carboxylesterase type B" evidence="4">
    <location>
        <begin position="27"/>
        <end position="509"/>
    </location>
</feature>
<feature type="chain" id="PRO_5015371739" description="Carboxylic ester hydrolase" evidence="3">
    <location>
        <begin position="22"/>
        <end position="540"/>
    </location>
</feature>
<evidence type="ECO:0000313" key="6">
    <source>
        <dbReference type="Proteomes" id="UP000241462"/>
    </source>
</evidence>
<dbReference type="PANTHER" id="PTHR11559">
    <property type="entry name" value="CARBOXYLESTERASE"/>
    <property type="match status" value="1"/>
</dbReference>
<gene>
    <name evidence="5" type="ORF">BD289DRAFT_485392</name>
</gene>
<evidence type="ECO:0000256" key="2">
    <source>
        <dbReference type="ARBA" id="ARBA00022801"/>
    </source>
</evidence>
<evidence type="ECO:0000256" key="1">
    <source>
        <dbReference type="ARBA" id="ARBA00005964"/>
    </source>
</evidence>
<keyword evidence="6" id="KW-1185">Reference proteome</keyword>
<comment type="similarity">
    <text evidence="1 3">Belongs to the type-B carboxylesterase/lipase family.</text>
</comment>
<dbReference type="Gene3D" id="3.40.50.1820">
    <property type="entry name" value="alpha/beta hydrolase"/>
    <property type="match status" value="1"/>
</dbReference>
<feature type="signal peptide" evidence="3">
    <location>
        <begin position="1"/>
        <end position="21"/>
    </location>
</feature>
<dbReference type="STRING" id="2025994.A0A2T2ZYQ3"/>
<keyword evidence="2 3" id="KW-0378">Hydrolase</keyword>
<dbReference type="InterPro" id="IPR019826">
    <property type="entry name" value="Carboxylesterase_B_AS"/>
</dbReference>
<dbReference type="Pfam" id="PF00135">
    <property type="entry name" value="COesterase"/>
    <property type="match status" value="1"/>
</dbReference>
<name>A0A2T2ZYQ3_9PEZI</name>
<dbReference type="AlphaFoldDB" id="A0A2T2ZYQ3"/>